<evidence type="ECO:0000256" key="1">
    <source>
        <dbReference type="SAM" id="MobiDB-lite"/>
    </source>
</evidence>
<accession>A0A392RC30</accession>
<protein>
    <submittedName>
        <fullName evidence="2">Gag-pol polyprotein</fullName>
    </submittedName>
</protein>
<dbReference type="Proteomes" id="UP000265520">
    <property type="component" value="Unassembled WGS sequence"/>
</dbReference>
<sequence length="85" mass="10063">MLHHPPTHHGNWSRPKPRRCNWRCHYCGRKGHIRPFCYKLYGYPKRTPPPTSEAENVKTKKEWKEKGKDVSLIAHTSLRASSRQD</sequence>
<dbReference type="EMBL" id="LXQA010207109">
    <property type="protein sequence ID" value="MCI33747.1"/>
    <property type="molecule type" value="Genomic_DNA"/>
</dbReference>
<proteinExistence type="predicted"/>
<feature type="compositionally biased region" description="Basic and acidic residues" evidence="1">
    <location>
        <begin position="55"/>
        <end position="67"/>
    </location>
</feature>
<name>A0A392RC30_9FABA</name>
<evidence type="ECO:0000313" key="2">
    <source>
        <dbReference type="EMBL" id="MCI33747.1"/>
    </source>
</evidence>
<feature type="region of interest" description="Disordered" evidence="1">
    <location>
        <begin position="45"/>
        <end position="67"/>
    </location>
</feature>
<comment type="caution">
    <text evidence="2">The sequence shown here is derived from an EMBL/GenBank/DDBJ whole genome shotgun (WGS) entry which is preliminary data.</text>
</comment>
<keyword evidence="3" id="KW-1185">Reference proteome</keyword>
<dbReference type="AlphaFoldDB" id="A0A392RC30"/>
<evidence type="ECO:0000313" key="3">
    <source>
        <dbReference type="Proteomes" id="UP000265520"/>
    </source>
</evidence>
<feature type="non-terminal residue" evidence="2">
    <location>
        <position position="85"/>
    </location>
</feature>
<organism evidence="2 3">
    <name type="scientific">Trifolium medium</name>
    <dbReference type="NCBI Taxonomy" id="97028"/>
    <lineage>
        <taxon>Eukaryota</taxon>
        <taxon>Viridiplantae</taxon>
        <taxon>Streptophyta</taxon>
        <taxon>Embryophyta</taxon>
        <taxon>Tracheophyta</taxon>
        <taxon>Spermatophyta</taxon>
        <taxon>Magnoliopsida</taxon>
        <taxon>eudicotyledons</taxon>
        <taxon>Gunneridae</taxon>
        <taxon>Pentapetalae</taxon>
        <taxon>rosids</taxon>
        <taxon>fabids</taxon>
        <taxon>Fabales</taxon>
        <taxon>Fabaceae</taxon>
        <taxon>Papilionoideae</taxon>
        <taxon>50 kb inversion clade</taxon>
        <taxon>NPAAA clade</taxon>
        <taxon>Hologalegina</taxon>
        <taxon>IRL clade</taxon>
        <taxon>Trifolieae</taxon>
        <taxon>Trifolium</taxon>
    </lineage>
</organism>
<reference evidence="2 3" key="1">
    <citation type="journal article" date="2018" name="Front. Plant Sci.">
        <title>Red Clover (Trifolium pratense) and Zigzag Clover (T. medium) - A Picture of Genomic Similarities and Differences.</title>
        <authorList>
            <person name="Dluhosova J."/>
            <person name="Istvanek J."/>
            <person name="Nedelnik J."/>
            <person name="Repkova J."/>
        </authorList>
    </citation>
    <scope>NUCLEOTIDE SEQUENCE [LARGE SCALE GENOMIC DNA]</scope>
    <source>
        <strain evidence="3">cv. 10/8</strain>
        <tissue evidence="2">Leaf</tissue>
    </source>
</reference>